<gene>
    <name evidence="1" type="ORF">ENK44_11950</name>
</gene>
<feature type="non-terminal residue" evidence="1">
    <location>
        <position position="151"/>
    </location>
</feature>
<proteinExistence type="predicted"/>
<name>A0A7V4U321_CALAY</name>
<evidence type="ECO:0000313" key="1">
    <source>
        <dbReference type="EMBL" id="HGY56412.1"/>
    </source>
</evidence>
<dbReference type="PROSITE" id="PS51257">
    <property type="entry name" value="PROKAR_LIPOPROTEIN"/>
    <property type="match status" value="1"/>
</dbReference>
<sequence>MITYNKKQIWPASVLLFIALVLFVAGCKEVQELFEVPQPPVLSSEGIILSKDRVFPQDTIQACIKADNPLSGPLQFEWWASGGQFVMPNDKDTVYWVAPQNGGNFTIYVRVSNSSSSVETHKDIFVSSTALPLVDISIPLEGSYFSLGQNI</sequence>
<accession>A0A7V4U321</accession>
<comment type="caution">
    <text evidence="1">The sequence shown here is derived from an EMBL/GenBank/DDBJ whole genome shotgun (WGS) entry which is preliminary data.</text>
</comment>
<protein>
    <recommendedName>
        <fullName evidence="2">Ig-like domain-containing protein</fullName>
    </recommendedName>
</protein>
<dbReference type="EMBL" id="DRQG01000109">
    <property type="protein sequence ID" value="HGY56412.1"/>
    <property type="molecule type" value="Genomic_DNA"/>
</dbReference>
<reference evidence="1" key="1">
    <citation type="journal article" date="2020" name="mSystems">
        <title>Genome- and Community-Level Interaction Insights into Carbon Utilization and Element Cycling Functions of Hydrothermarchaeota in Hydrothermal Sediment.</title>
        <authorList>
            <person name="Zhou Z."/>
            <person name="Liu Y."/>
            <person name="Xu W."/>
            <person name="Pan J."/>
            <person name="Luo Z.H."/>
            <person name="Li M."/>
        </authorList>
    </citation>
    <scope>NUCLEOTIDE SEQUENCE [LARGE SCALE GENOMIC DNA]</scope>
    <source>
        <strain evidence="1">HyVt-577</strain>
    </source>
</reference>
<organism evidence="1">
    <name type="scientific">Caldithrix abyssi</name>
    <dbReference type="NCBI Taxonomy" id="187145"/>
    <lineage>
        <taxon>Bacteria</taxon>
        <taxon>Pseudomonadati</taxon>
        <taxon>Calditrichota</taxon>
        <taxon>Calditrichia</taxon>
        <taxon>Calditrichales</taxon>
        <taxon>Calditrichaceae</taxon>
        <taxon>Caldithrix</taxon>
    </lineage>
</organism>
<evidence type="ECO:0008006" key="2">
    <source>
        <dbReference type="Google" id="ProtNLM"/>
    </source>
</evidence>
<dbReference type="AlphaFoldDB" id="A0A7V4U321"/>
<dbReference type="Proteomes" id="UP000885779">
    <property type="component" value="Unassembled WGS sequence"/>
</dbReference>